<keyword evidence="2" id="KW-1185">Reference proteome</keyword>
<accession>A0A3G3LYQ5</accession>
<evidence type="ECO:0000313" key="1">
    <source>
        <dbReference type="EMBL" id="AYQ99251.1"/>
    </source>
</evidence>
<gene>
    <name evidence="1" type="primary">31</name>
    <name evidence="1" type="ORF">PBI_CANTARE_31</name>
</gene>
<dbReference type="Proteomes" id="UP000279277">
    <property type="component" value="Segment"/>
</dbReference>
<dbReference type="EMBL" id="MK016493">
    <property type="protein sequence ID" value="AYQ99251.1"/>
    <property type="molecule type" value="Genomic_DNA"/>
</dbReference>
<reference evidence="1 2" key="1">
    <citation type="submission" date="2018-10" db="EMBL/GenBank/DDBJ databases">
        <authorList>
            <person name="Zack K."/>
            <person name="Garlena R.A."/>
            <person name="Russell D.A."/>
            <person name="Pope W.H."/>
            <person name="Jacobs-Sera D."/>
            <person name="Hatfull G.F."/>
        </authorList>
    </citation>
    <scope>NUCLEOTIDE SEQUENCE [LARGE SCALE GENOMIC DNA]</scope>
</reference>
<proteinExistence type="predicted"/>
<dbReference type="GeneID" id="77952967"/>
<dbReference type="KEGG" id="vg:77952967"/>
<sequence length="381" mass="41561">MSEPNFSPTTEDEYDRLPQVYRDADAEQIYPLKVNEVKERFNYATNPSFELGGMPKIGMINEIVNPSFEGRTTGVMETYRNIVTNPKGKTSTIEKVTVRKNMVNRSLITGETGTIVQLKADIANHCDVATPGNVQGGSIRFPVPTADLQNGATYTFSVEVRNPANTPVEISLTWGSGEPVTTTLAPGASQRISVSGTEAVYLSSNSLARLVFRNGTKQLYFCNPMIEKAGAMLEFFDGANQVKDTDLTAKWEGDPEASYSVLEGIAVKGWSGINGVVYWSPSIKRAKLFVPFSGVAGARAESGEAVGNTPVTAMARPHTTDKTPWLAKFDGAYPFPEMKDPAGKTITELQYPVVGGAEPPTESYVGQYWVNDQNSPYRRIQ</sequence>
<organism evidence="1 2">
    <name type="scientific">Brevibacterium phage Cantare</name>
    <dbReference type="NCBI Taxonomy" id="2338395"/>
    <lineage>
        <taxon>Viruses</taxon>
        <taxon>Duplodnaviria</taxon>
        <taxon>Heunggongvirae</taxon>
        <taxon>Uroviricota</taxon>
        <taxon>Caudoviricetes</taxon>
        <taxon>Cantarevirus</taxon>
        <taxon>Cantarevirus cantare</taxon>
    </lineage>
</organism>
<protein>
    <submittedName>
        <fullName evidence="1">Uncharacterized protein</fullName>
    </submittedName>
</protein>
<evidence type="ECO:0000313" key="2">
    <source>
        <dbReference type="Proteomes" id="UP000279277"/>
    </source>
</evidence>
<name>A0A3G3LYQ5_9CAUD</name>
<dbReference type="RefSeq" id="YP_010676606.1">
    <property type="nucleotide sequence ID" value="NC_071014.1"/>
</dbReference>